<gene>
    <name evidence="1" type="ORF">HF576_02070</name>
</gene>
<evidence type="ECO:0000313" key="2">
    <source>
        <dbReference type="Proteomes" id="UP001429745"/>
    </source>
</evidence>
<keyword evidence="2" id="KW-1185">Reference proteome</keyword>
<dbReference type="Proteomes" id="UP001429745">
    <property type="component" value="Unassembled WGS sequence"/>
</dbReference>
<protein>
    <submittedName>
        <fullName evidence="1">Uncharacterized protein</fullName>
    </submittedName>
</protein>
<evidence type="ECO:0000313" key="1">
    <source>
        <dbReference type="EMBL" id="NLP82626.1"/>
    </source>
</evidence>
<accession>A0ABX1KB31</accession>
<proteinExistence type="predicted"/>
<dbReference type="RefSeq" id="WP_168911117.1">
    <property type="nucleotide sequence ID" value="NZ_JABACI010000001.1"/>
</dbReference>
<organism evidence="1 2">
    <name type="scientific">Microbacterium salsuginis</name>
    <dbReference type="NCBI Taxonomy" id="2722803"/>
    <lineage>
        <taxon>Bacteria</taxon>
        <taxon>Bacillati</taxon>
        <taxon>Actinomycetota</taxon>
        <taxon>Actinomycetes</taxon>
        <taxon>Micrococcales</taxon>
        <taxon>Microbacteriaceae</taxon>
        <taxon>Microbacterium</taxon>
    </lineage>
</organism>
<comment type="caution">
    <text evidence="1">The sequence shown here is derived from an EMBL/GenBank/DDBJ whole genome shotgun (WGS) entry which is preliminary data.</text>
</comment>
<name>A0ABX1KB31_9MICO</name>
<dbReference type="EMBL" id="JABACI010000001">
    <property type="protein sequence ID" value="NLP82626.1"/>
    <property type="molecule type" value="Genomic_DNA"/>
</dbReference>
<reference evidence="1 2" key="1">
    <citation type="submission" date="2020-04" db="EMBL/GenBank/DDBJ databases">
        <title>CFH 90308 Microbacterium sp.</title>
        <authorList>
            <person name="Nie G."/>
            <person name="Ming H."/>
            <person name="Xia T."/>
        </authorList>
    </citation>
    <scope>NUCLEOTIDE SEQUENCE [LARGE SCALE GENOMIC DNA]</scope>
    <source>
        <strain evidence="1 2">CFH 90308</strain>
    </source>
</reference>
<sequence length="168" mass="18441">MLYFVKPFGQLSWTENVDQTLIDLARAHNKDLAQVSEWWKPSERAANDDDVRVALRYGIAATGGIVVDAGHVVTVQRPGSLRVLAAENSVRTAAYNASPQVKMVDEYLEQMMPGWKAQGRTTDAGVEASLRDSIREAERDAAQELAGEVKPELTSHWQLLGGSLPVPL</sequence>